<name>A0ABR2JSN7_9EUKA</name>
<proteinExistence type="predicted"/>
<dbReference type="Gene3D" id="1.25.40.20">
    <property type="entry name" value="Ankyrin repeat-containing domain"/>
    <property type="match status" value="1"/>
</dbReference>
<dbReference type="InterPro" id="IPR036770">
    <property type="entry name" value="Ankyrin_rpt-contain_sf"/>
</dbReference>
<evidence type="ECO:0000313" key="2">
    <source>
        <dbReference type="Proteomes" id="UP001470230"/>
    </source>
</evidence>
<sequence>MDEIREFTDIMKSLQNHLLEFIERENNSEENYQNFVDIFNEQKISNDLCNFKSFIHILLQIANNHYRTPNFFSKIDKIILNLKDEIKQKFSNSQIFNFFKSNKRILLFLIKEKILVIDHSITNIILNDTKFNVRNYIQYFLIENEIIQNFSIENSEVFDEKREIGENDDTICTIIRNDLIDEFISFVKKNDYPLNSQINQSIFETNNFLLKNEPTLIEYAAFFGSTQIFKYLYLNGVELIQSIWIYAIHSDNPEMIHLFIEMNIIKPDDESYQKCLKESIKCHHNDIANYIINNLIDQDNYQLGENYNDNIVAYGFKYHNYSFFPNDFNHKFIFFYSCQYDYLKIVRILLQTKQINIKGALI</sequence>
<evidence type="ECO:0000313" key="1">
    <source>
        <dbReference type="EMBL" id="KAK8880880.1"/>
    </source>
</evidence>
<dbReference type="EMBL" id="JAPFFF010000010">
    <property type="protein sequence ID" value="KAK8880880.1"/>
    <property type="molecule type" value="Genomic_DNA"/>
</dbReference>
<keyword evidence="2" id="KW-1185">Reference proteome</keyword>
<comment type="caution">
    <text evidence="1">The sequence shown here is derived from an EMBL/GenBank/DDBJ whole genome shotgun (WGS) entry which is preliminary data.</text>
</comment>
<organism evidence="1 2">
    <name type="scientific">Tritrichomonas musculus</name>
    <dbReference type="NCBI Taxonomy" id="1915356"/>
    <lineage>
        <taxon>Eukaryota</taxon>
        <taxon>Metamonada</taxon>
        <taxon>Parabasalia</taxon>
        <taxon>Tritrichomonadida</taxon>
        <taxon>Tritrichomonadidae</taxon>
        <taxon>Tritrichomonas</taxon>
    </lineage>
</organism>
<dbReference type="PANTHER" id="PTHR24159:SF5">
    <property type="entry name" value="ANK_REP_REGION DOMAIN-CONTAINING PROTEIN"/>
    <property type="match status" value="1"/>
</dbReference>
<protein>
    <recommendedName>
        <fullName evidence="3">DUF3447 domain-containing protein</fullName>
    </recommendedName>
</protein>
<evidence type="ECO:0008006" key="3">
    <source>
        <dbReference type="Google" id="ProtNLM"/>
    </source>
</evidence>
<dbReference type="Proteomes" id="UP001470230">
    <property type="component" value="Unassembled WGS sequence"/>
</dbReference>
<gene>
    <name evidence="1" type="ORF">M9Y10_003579</name>
</gene>
<reference evidence="1 2" key="1">
    <citation type="submission" date="2024-04" db="EMBL/GenBank/DDBJ databases">
        <title>Tritrichomonas musculus Genome.</title>
        <authorList>
            <person name="Alves-Ferreira E."/>
            <person name="Grigg M."/>
            <person name="Lorenzi H."/>
            <person name="Galac M."/>
        </authorList>
    </citation>
    <scope>NUCLEOTIDE SEQUENCE [LARGE SCALE GENOMIC DNA]</scope>
    <source>
        <strain evidence="1 2">EAF2021</strain>
    </source>
</reference>
<accession>A0ABR2JSN7</accession>
<dbReference type="SUPFAM" id="SSF48403">
    <property type="entry name" value="Ankyrin repeat"/>
    <property type="match status" value="1"/>
</dbReference>
<dbReference type="PANTHER" id="PTHR24159">
    <property type="match status" value="1"/>
</dbReference>